<evidence type="ECO:0000259" key="2">
    <source>
        <dbReference type="Pfam" id="PF07971"/>
    </source>
</evidence>
<comment type="caution">
    <text evidence="4">The sequence shown here is derived from an EMBL/GenBank/DDBJ whole genome shotgun (WGS) entry which is preliminary data.</text>
</comment>
<evidence type="ECO:0000259" key="3">
    <source>
        <dbReference type="Pfam" id="PF17678"/>
    </source>
</evidence>
<dbReference type="Gene3D" id="1.20.1050.60">
    <property type="entry name" value="alpha-1,2-mannosidase"/>
    <property type="match status" value="1"/>
</dbReference>
<feature type="chain" id="PRO_5009519385" description="Glycosyl hydrolase family 92 domain-containing protein" evidence="1">
    <location>
        <begin position="26"/>
        <end position="799"/>
    </location>
</feature>
<dbReference type="PANTHER" id="PTHR12143">
    <property type="entry name" value="PEPTIDE N-GLYCANASE PNGASE -RELATED"/>
    <property type="match status" value="1"/>
</dbReference>
<proteinExistence type="predicted"/>
<sequence>MRLRFMLPSTGIAGLLLLHPNPTTATQTDLSQYVNALMGSEGPEPGTGFGGGDIFVGGALPFGVAKVGIDSTAANWSTAVLNGGWTPDGNVTGISMMHESGTGGSPKYGLISQMPLTSVDTPVNVLDNLTYSQPRVGSDTAKVGYYKTNLQNGITVELSASRHAGIMEYSFPEGEKHVLIDVSHYLPGSPGDANGQIFAGGEIQIEANGKAYSGYGTYAGGWNNGAPFTVYFYGEFSTPPDKSQTFSGVNTDPMPRYQNLANGGISEPTFKNTSKKVTSGPMNNRIGLLLSWNDGPASHITSRVGISSISTDRARSYIQKEIPSWKLNDTVASAVKEWNTDVFNKIQVPLDDSANMTHVRLLYSSLYFIHLMPSDRTGENPLWDSEEPYWDDFYTMWDIFRCTVSFYHIFQPEYYESMIRGLIDIWKHAGFLPDGRSGNWNGLVQGGSDADNVLADAYVKGMRGAINWTEGYAAMKKDAEVTPYNTFDPTDMTASTKEGRGALDDWKELGLNDFAVSQVAAGEMPGDQEKYLNRSAGWQNIWNPDVRSLDFTGFMAPRFSNGSFNDSGYDPLVCYGCEWQDYTYEAIPWEYSFVIPHDVKTLIEFMGGEKTFESRLDLMFKPNMSVQNLGANGAAITTLINIGNEPDFATPYLYNYINKQAKSVNQSRSLANQYFKDTAYGIPGNSDAGAMNSWLLWQMLGIYPIVTQPVYLLSSPWFPDLNMTINGNKTLRISASGLENGYYVQSVKINGKQWGKNWFEHDDVMTNGGTIEFDLGADAKAWETGDVPPSPGHVQLNKE</sequence>
<dbReference type="Pfam" id="PF17678">
    <property type="entry name" value="Glyco_hydro_92N"/>
    <property type="match status" value="1"/>
</dbReference>
<dbReference type="PANTHER" id="PTHR12143:SF27">
    <property type="entry name" value="ALPHA-1,2-MANNOSIDASE FAMILY PROTEIN (AFU_ORTHOLOGUE AFUA_5G10520)"/>
    <property type="match status" value="1"/>
</dbReference>
<dbReference type="AlphaFoldDB" id="A0A1F5L9U7"/>
<protein>
    <recommendedName>
        <fullName evidence="6">Glycosyl hydrolase family 92 domain-containing protein</fullName>
    </recommendedName>
</protein>
<name>A0A1F5L9U7_PENAI</name>
<dbReference type="STRING" id="1835702.A0A1F5L9U7"/>
<dbReference type="Pfam" id="PF07971">
    <property type="entry name" value="Glyco_hydro_92"/>
    <property type="match status" value="1"/>
</dbReference>
<feature type="domain" description="Glycosyl hydrolase family 92 N-terminal" evidence="3">
    <location>
        <begin position="33"/>
        <end position="307"/>
    </location>
</feature>
<accession>A0A1F5L9U7</accession>
<feature type="signal peptide" evidence="1">
    <location>
        <begin position="1"/>
        <end position="25"/>
    </location>
</feature>
<evidence type="ECO:0000256" key="1">
    <source>
        <dbReference type="SAM" id="SignalP"/>
    </source>
</evidence>
<dbReference type="GO" id="GO:0006516">
    <property type="term" value="P:glycoprotein catabolic process"/>
    <property type="evidence" value="ECO:0007669"/>
    <property type="project" value="TreeGrafter"/>
</dbReference>
<dbReference type="InterPro" id="IPR050883">
    <property type="entry name" value="PNGase"/>
</dbReference>
<evidence type="ECO:0000313" key="5">
    <source>
        <dbReference type="Proteomes" id="UP000177622"/>
    </source>
</evidence>
<dbReference type="InterPro" id="IPR012939">
    <property type="entry name" value="Glyco_hydro_92"/>
</dbReference>
<dbReference type="Gene3D" id="3.30.2080.10">
    <property type="entry name" value="GH92 mannosidase domain"/>
    <property type="match status" value="1"/>
</dbReference>
<evidence type="ECO:0000313" key="4">
    <source>
        <dbReference type="EMBL" id="OGE49681.1"/>
    </source>
</evidence>
<feature type="domain" description="Glycosyl hydrolase family 92" evidence="2">
    <location>
        <begin position="314"/>
        <end position="776"/>
    </location>
</feature>
<dbReference type="SUPFAM" id="SSF48208">
    <property type="entry name" value="Six-hairpin glycosidases"/>
    <property type="match status" value="1"/>
</dbReference>
<dbReference type="GO" id="GO:0005634">
    <property type="term" value="C:nucleus"/>
    <property type="evidence" value="ECO:0007669"/>
    <property type="project" value="TreeGrafter"/>
</dbReference>
<dbReference type="InterPro" id="IPR005887">
    <property type="entry name" value="GH92_a_mannosidase_put"/>
</dbReference>
<evidence type="ECO:0008006" key="6">
    <source>
        <dbReference type="Google" id="ProtNLM"/>
    </source>
</evidence>
<dbReference type="FunFam" id="3.30.2080.10:FF:000001">
    <property type="entry name" value="Alpha-1,2-mannosidase subfamily"/>
    <property type="match status" value="1"/>
</dbReference>
<dbReference type="GO" id="GO:0000224">
    <property type="term" value="F:peptide-N4-(N-acetyl-beta-glucosaminyl)asparagine amidase activity"/>
    <property type="evidence" value="ECO:0007669"/>
    <property type="project" value="TreeGrafter"/>
</dbReference>
<gene>
    <name evidence="4" type="ORF">PENARI_c020G01355</name>
</gene>
<dbReference type="FunFam" id="2.70.98.10:FF:000028">
    <property type="entry name" value="Alpha-1,2-mannosidase family protein (AFU_orthologue AFUA_5G10520)"/>
    <property type="match status" value="1"/>
</dbReference>
<dbReference type="GeneID" id="34579673"/>
<dbReference type="InterPro" id="IPR008928">
    <property type="entry name" value="6-hairpin_glycosidase_sf"/>
</dbReference>
<dbReference type="GO" id="GO:0005975">
    <property type="term" value="P:carbohydrate metabolic process"/>
    <property type="evidence" value="ECO:0007669"/>
    <property type="project" value="InterPro"/>
</dbReference>
<dbReference type="RefSeq" id="XP_022485132.1">
    <property type="nucleotide sequence ID" value="XM_022634939.1"/>
</dbReference>
<keyword evidence="1" id="KW-0732">Signal</keyword>
<dbReference type="InterPro" id="IPR041371">
    <property type="entry name" value="GH92_N"/>
</dbReference>
<dbReference type="GO" id="GO:0005829">
    <property type="term" value="C:cytosol"/>
    <property type="evidence" value="ECO:0007669"/>
    <property type="project" value="TreeGrafter"/>
</dbReference>
<organism evidence="4 5">
    <name type="scientific">Penicillium arizonense</name>
    <dbReference type="NCBI Taxonomy" id="1835702"/>
    <lineage>
        <taxon>Eukaryota</taxon>
        <taxon>Fungi</taxon>
        <taxon>Dikarya</taxon>
        <taxon>Ascomycota</taxon>
        <taxon>Pezizomycotina</taxon>
        <taxon>Eurotiomycetes</taxon>
        <taxon>Eurotiomycetidae</taxon>
        <taxon>Eurotiales</taxon>
        <taxon>Aspergillaceae</taxon>
        <taxon>Penicillium</taxon>
    </lineage>
</organism>
<dbReference type="Proteomes" id="UP000177622">
    <property type="component" value="Unassembled WGS sequence"/>
</dbReference>
<dbReference type="Gene3D" id="2.70.98.10">
    <property type="match status" value="1"/>
</dbReference>
<dbReference type="Gene3D" id="1.20.1610.10">
    <property type="entry name" value="alpha-1,2-mannosidases domains"/>
    <property type="match status" value="1"/>
</dbReference>
<dbReference type="NCBIfam" id="TIGR01180">
    <property type="entry name" value="aman2_put"/>
    <property type="match status" value="1"/>
</dbReference>
<keyword evidence="5" id="KW-1185">Reference proteome</keyword>
<dbReference type="InterPro" id="IPR014718">
    <property type="entry name" value="GH-type_carb-bd"/>
</dbReference>
<dbReference type="EMBL" id="LXJU01000020">
    <property type="protein sequence ID" value="OGE49681.1"/>
    <property type="molecule type" value="Genomic_DNA"/>
</dbReference>
<dbReference type="OrthoDB" id="449263at2759"/>
<dbReference type="GO" id="GO:0030246">
    <property type="term" value="F:carbohydrate binding"/>
    <property type="evidence" value="ECO:0007669"/>
    <property type="project" value="InterPro"/>
</dbReference>
<dbReference type="FunFam" id="1.20.1050.60:FF:000002">
    <property type="entry name" value="Glycosyl hydrolase family 92"/>
    <property type="match status" value="1"/>
</dbReference>
<reference evidence="4 5" key="1">
    <citation type="journal article" date="2016" name="Sci. Rep.">
        <title>Penicillium arizonense, a new, genome sequenced fungal species, reveals a high chemical diversity in secreted metabolites.</title>
        <authorList>
            <person name="Grijseels S."/>
            <person name="Nielsen J.C."/>
            <person name="Randelovic M."/>
            <person name="Nielsen J."/>
            <person name="Nielsen K.F."/>
            <person name="Workman M."/>
            <person name="Frisvad J.C."/>
        </authorList>
    </citation>
    <scope>NUCLEOTIDE SEQUENCE [LARGE SCALE GENOMIC DNA]</scope>
    <source>
        <strain evidence="4 5">CBS 141311</strain>
    </source>
</reference>